<evidence type="ECO:0000256" key="1">
    <source>
        <dbReference type="SAM" id="Phobius"/>
    </source>
</evidence>
<organism evidence="2 3">
    <name type="scientific">Candidatus Aeolococcus gillhamiae</name>
    <dbReference type="NCBI Taxonomy" id="3127015"/>
    <lineage>
        <taxon>Bacteria</taxon>
        <taxon>Bacillati</taxon>
        <taxon>Candidatus Dormiibacterota</taxon>
        <taxon>Candidatus Dormibacteria</taxon>
        <taxon>Candidatus Aeolococcales</taxon>
        <taxon>Candidatus Aeolococcaceae</taxon>
        <taxon>Candidatus Aeolococcus</taxon>
    </lineage>
</organism>
<keyword evidence="1" id="KW-1133">Transmembrane helix</keyword>
<dbReference type="AlphaFoldDB" id="A0A2W6AXK9"/>
<sequence>MPQTTQPPDRIRDRFDGLTAEEQQEYEQHRLQLHLGYGVGIVAAIALLIIVSTAATLAVQGHFDRMSPFLTALGPYLLPVTGGVVGYAFSRGGRRNH</sequence>
<comment type="caution">
    <text evidence="2">The sequence shown here is derived from an EMBL/GenBank/DDBJ whole genome shotgun (WGS) entry which is preliminary data.</text>
</comment>
<keyword evidence="1" id="KW-0472">Membrane</keyword>
<evidence type="ECO:0000313" key="3">
    <source>
        <dbReference type="Proteomes" id="UP000248724"/>
    </source>
</evidence>
<accession>A0A2W6AXK9</accession>
<protein>
    <submittedName>
        <fullName evidence="2">Uncharacterized protein</fullName>
    </submittedName>
</protein>
<proteinExistence type="predicted"/>
<gene>
    <name evidence="2" type="ORF">DLM65_03190</name>
</gene>
<name>A0A2W6AXK9_9BACT</name>
<evidence type="ECO:0000313" key="2">
    <source>
        <dbReference type="EMBL" id="PZR82731.1"/>
    </source>
</evidence>
<dbReference type="EMBL" id="QHBU01000059">
    <property type="protein sequence ID" value="PZR82731.1"/>
    <property type="molecule type" value="Genomic_DNA"/>
</dbReference>
<reference evidence="2 3" key="1">
    <citation type="journal article" date="2017" name="Nature">
        <title>Atmospheric trace gases support primary production in Antarctic desert surface soil.</title>
        <authorList>
            <person name="Ji M."/>
            <person name="Greening C."/>
            <person name="Vanwonterghem I."/>
            <person name="Carere C.R."/>
            <person name="Bay S.K."/>
            <person name="Steen J.A."/>
            <person name="Montgomery K."/>
            <person name="Lines T."/>
            <person name="Beardall J."/>
            <person name="van Dorst J."/>
            <person name="Snape I."/>
            <person name="Stott M.B."/>
            <person name="Hugenholtz P."/>
            <person name="Ferrari B.C."/>
        </authorList>
    </citation>
    <scope>NUCLEOTIDE SEQUENCE [LARGE SCALE GENOMIC DNA]</scope>
    <source>
        <strain evidence="2">RRmetagenome_bin12</strain>
    </source>
</reference>
<keyword evidence="1" id="KW-0812">Transmembrane</keyword>
<feature type="transmembrane region" description="Helical" evidence="1">
    <location>
        <begin position="69"/>
        <end position="89"/>
    </location>
</feature>
<dbReference type="Proteomes" id="UP000248724">
    <property type="component" value="Unassembled WGS sequence"/>
</dbReference>
<feature type="transmembrane region" description="Helical" evidence="1">
    <location>
        <begin position="35"/>
        <end position="57"/>
    </location>
</feature>